<comment type="caution">
    <text evidence="1">The sequence shown here is derived from an EMBL/GenBank/DDBJ whole genome shotgun (WGS) entry which is preliminary data.</text>
</comment>
<accession>A0ABQ9U3S7</accession>
<gene>
    <name evidence="1" type="ORF">P7K49_030993</name>
</gene>
<name>A0ABQ9U3S7_SAGOE</name>
<reference evidence="1 2" key="1">
    <citation type="submission" date="2023-05" db="EMBL/GenBank/DDBJ databases">
        <title>B98-5 Cell Line De Novo Hybrid Assembly: An Optical Mapping Approach.</title>
        <authorList>
            <person name="Kananen K."/>
            <person name="Auerbach J.A."/>
            <person name="Kautto E."/>
            <person name="Blachly J.S."/>
        </authorList>
    </citation>
    <scope>NUCLEOTIDE SEQUENCE [LARGE SCALE GENOMIC DNA]</scope>
    <source>
        <strain evidence="1">B95-8</strain>
        <tissue evidence="1">Cell line</tissue>
    </source>
</reference>
<proteinExistence type="predicted"/>
<feature type="non-terminal residue" evidence="1">
    <location>
        <position position="100"/>
    </location>
</feature>
<evidence type="ECO:0000313" key="2">
    <source>
        <dbReference type="Proteomes" id="UP001266305"/>
    </source>
</evidence>
<evidence type="ECO:0000313" key="1">
    <source>
        <dbReference type="EMBL" id="KAK2091709.1"/>
    </source>
</evidence>
<dbReference type="EMBL" id="JASSZA010000016">
    <property type="protein sequence ID" value="KAK2091709.1"/>
    <property type="molecule type" value="Genomic_DNA"/>
</dbReference>
<sequence>MQPPAYSPLPPPQEIIFGERTIPVLPAFCTATTAATAAAAAADSTSTAAVLVIRGHRCGQALQLSFALRDFYCGHWFTPLHLNAKVHLPFLSEREQFCSL</sequence>
<keyword evidence="2" id="KW-1185">Reference proteome</keyword>
<dbReference type="Proteomes" id="UP001266305">
    <property type="component" value="Unassembled WGS sequence"/>
</dbReference>
<organism evidence="1 2">
    <name type="scientific">Saguinus oedipus</name>
    <name type="common">Cotton-top tamarin</name>
    <name type="synonym">Oedipomidas oedipus</name>
    <dbReference type="NCBI Taxonomy" id="9490"/>
    <lineage>
        <taxon>Eukaryota</taxon>
        <taxon>Metazoa</taxon>
        <taxon>Chordata</taxon>
        <taxon>Craniata</taxon>
        <taxon>Vertebrata</taxon>
        <taxon>Euteleostomi</taxon>
        <taxon>Mammalia</taxon>
        <taxon>Eutheria</taxon>
        <taxon>Euarchontoglires</taxon>
        <taxon>Primates</taxon>
        <taxon>Haplorrhini</taxon>
        <taxon>Platyrrhini</taxon>
        <taxon>Cebidae</taxon>
        <taxon>Callitrichinae</taxon>
        <taxon>Saguinus</taxon>
    </lineage>
</organism>
<protein>
    <submittedName>
        <fullName evidence="1">Uncharacterized protein</fullName>
    </submittedName>
</protein>